<evidence type="ECO:0000256" key="1">
    <source>
        <dbReference type="ARBA" id="ARBA00001974"/>
    </source>
</evidence>
<evidence type="ECO:0000256" key="6">
    <source>
        <dbReference type="ARBA" id="ARBA00023002"/>
    </source>
</evidence>
<name>A0A1T2L333_9GAMM</name>
<keyword evidence="6" id="KW-0560">Oxidoreductase</keyword>
<keyword evidence="7" id="KW-0503">Monooxygenase</keyword>
<dbReference type="Gene3D" id="3.50.50.60">
    <property type="entry name" value="FAD/NAD(P)-binding domain"/>
    <property type="match status" value="2"/>
</dbReference>
<evidence type="ECO:0000313" key="11">
    <source>
        <dbReference type="Proteomes" id="UP000191110"/>
    </source>
</evidence>
<comment type="pathway">
    <text evidence="2">Cofactor biosynthesis; ubiquinone biosynthesis.</text>
</comment>
<evidence type="ECO:0000256" key="7">
    <source>
        <dbReference type="ARBA" id="ARBA00023033"/>
    </source>
</evidence>
<protein>
    <submittedName>
        <fullName evidence="10">2-octaprenyl-3-methyl-6-methoxy-1,4-benzoquinol hydroxylase</fullName>
    </submittedName>
</protein>
<keyword evidence="5" id="KW-0274">FAD</keyword>
<comment type="caution">
    <text evidence="10">The sequence shown here is derived from an EMBL/GenBank/DDBJ whole genome shotgun (WGS) entry which is preliminary data.</text>
</comment>
<evidence type="ECO:0000259" key="9">
    <source>
        <dbReference type="Pfam" id="PF01494"/>
    </source>
</evidence>
<evidence type="ECO:0000256" key="8">
    <source>
        <dbReference type="ARBA" id="ARBA00065734"/>
    </source>
</evidence>
<sequence length="405" mass="44161">MQNEYDVAIIGGGMVGSALACALGGSRLRVAVVEKFPADASWSAESVDLRVSAITRASQHIFEALGAWQGMAERRISPYTDMEVWDAMGGASIHFDAAEVGQPYLGHIIENRVIQLALWERLESIDNVTRIFPAGLESFEVDGEGVDLLLDNGERLRSKLIVGADGANSKVLEIAGSSVGGWMYDQHALVATVRTEHSHLNTAWQRFLPEGPLAFLPISDGRASIVWSCRPERAEALAELDEASFCKALGEDIDHRLGQITAVEGRGVYPLRLRHVDHYVHPRVALVGDAAHSIHPLAGQGVNIGLLDAASLAEVVLQGVEQRRDIGEVALLRRYERWRKGQNLLMMGSMDAFKRSFGSQQAPIRLARNLGLAIADRITPLKSAIMRRAMGLGGDLPKLAQPPRY</sequence>
<dbReference type="GO" id="GO:0071949">
    <property type="term" value="F:FAD binding"/>
    <property type="evidence" value="ECO:0007669"/>
    <property type="project" value="InterPro"/>
</dbReference>
<gene>
    <name evidence="10" type="ORF">BOW53_11290</name>
</gene>
<evidence type="ECO:0000313" key="10">
    <source>
        <dbReference type="EMBL" id="OOZ39489.1"/>
    </source>
</evidence>
<dbReference type="GO" id="GO:0016705">
    <property type="term" value="F:oxidoreductase activity, acting on paired donors, with incorporation or reduction of molecular oxygen"/>
    <property type="evidence" value="ECO:0007669"/>
    <property type="project" value="InterPro"/>
</dbReference>
<dbReference type="InterPro" id="IPR051205">
    <property type="entry name" value="UbiH/COQ6_monooxygenase"/>
</dbReference>
<dbReference type="RefSeq" id="WP_078484186.1">
    <property type="nucleotide sequence ID" value="NZ_MPRL01000050.1"/>
</dbReference>
<accession>A0A1T2L333</accession>
<dbReference type="InterPro" id="IPR018168">
    <property type="entry name" value="Ubi_Hdrlase_CS"/>
</dbReference>
<dbReference type="InterPro" id="IPR010971">
    <property type="entry name" value="UbiH/COQ6"/>
</dbReference>
<dbReference type="SUPFAM" id="SSF51905">
    <property type="entry name" value="FAD/NAD(P)-binding domain"/>
    <property type="match status" value="1"/>
</dbReference>
<dbReference type="AlphaFoldDB" id="A0A1T2L333"/>
<dbReference type="InterPro" id="IPR036188">
    <property type="entry name" value="FAD/NAD-bd_sf"/>
</dbReference>
<comment type="similarity">
    <text evidence="3">Belongs to the UbiH/COQ6 family.</text>
</comment>
<dbReference type="GO" id="GO:0110142">
    <property type="term" value="C:ubiquinone biosynthesis complex"/>
    <property type="evidence" value="ECO:0007669"/>
    <property type="project" value="UniProtKB-ARBA"/>
</dbReference>
<dbReference type="GO" id="GO:0006744">
    <property type="term" value="P:ubiquinone biosynthetic process"/>
    <property type="evidence" value="ECO:0007669"/>
    <property type="project" value="UniProtKB-UniPathway"/>
</dbReference>
<dbReference type="FunFam" id="3.50.50.60:FF:000021">
    <property type="entry name" value="Ubiquinone biosynthesis monooxygenase COQ6"/>
    <property type="match status" value="1"/>
</dbReference>
<dbReference type="PRINTS" id="PR00420">
    <property type="entry name" value="RNGMNOXGNASE"/>
</dbReference>
<dbReference type="InterPro" id="IPR002938">
    <property type="entry name" value="FAD-bd"/>
</dbReference>
<proteinExistence type="inferred from homology"/>
<dbReference type="GO" id="GO:0004497">
    <property type="term" value="F:monooxygenase activity"/>
    <property type="evidence" value="ECO:0007669"/>
    <property type="project" value="UniProtKB-KW"/>
</dbReference>
<comment type="subunit">
    <text evidence="8">Component of the Ubi complex metabolon, which regroups five ubiquinone biosynthesis proteins (UbiE, UbiF, UbiG, UbiH and UbiI) and two accessory factors (UbiK and the lipid-binding protein UbiJ).</text>
</comment>
<reference evidence="10 11" key="1">
    <citation type="submission" date="2016-11" db="EMBL/GenBank/DDBJ databases">
        <title>Mixed transmission modes and dynamic genome evolution in an obligate animal-bacterial symbiosis.</title>
        <authorList>
            <person name="Russell S.L."/>
            <person name="Corbett-Detig R.B."/>
            <person name="Cavanaugh C.M."/>
        </authorList>
    </citation>
    <scope>NUCLEOTIDE SEQUENCE [LARGE SCALE GENOMIC DNA]</scope>
    <source>
        <strain evidence="10">Sveles-Q1</strain>
    </source>
</reference>
<dbReference type="PANTHER" id="PTHR43876">
    <property type="entry name" value="UBIQUINONE BIOSYNTHESIS MONOOXYGENASE COQ6, MITOCHONDRIAL"/>
    <property type="match status" value="1"/>
</dbReference>
<dbReference type="PROSITE" id="PS01304">
    <property type="entry name" value="UBIH"/>
    <property type="match status" value="1"/>
</dbReference>
<dbReference type="UniPathway" id="UPA00232"/>
<dbReference type="NCBIfam" id="TIGR01988">
    <property type="entry name" value="Ubi-OHases"/>
    <property type="match status" value="1"/>
</dbReference>
<evidence type="ECO:0000256" key="2">
    <source>
        <dbReference type="ARBA" id="ARBA00004749"/>
    </source>
</evidence>
<comment type="cofactor">
    <cofactor evidence="1">
        <name>FAD</name>
        <dbReference type="ChEBI" id="CHEBI:57692"/>
    </cofactor>
</comment>
<organism evidence="10 11">
    <name type="scientific">Solemya pervernicosa gill symbiont</name>
    <dbReference type="NCBI Taxonomy" id="642797"/>
    <lineage>
        <taxon>Bacteria</taxon>
        <taxon>Pseudomonadati</taxon>
        <taxon>Pseudomonadota</taxon>
        <taxon>Gammaproteobacteria</taxon>
        <taxon>sulfur-oxidizing symbionts</taxon>
    </lineage>
</organism>
<keyword evidence="4" id="KW-0285">Flavoprotein</keyword>
<feature type="domain" description="FAD-binding" evidence="9">
    <location>
        <begin position="4"/>
        <end position="337"/>
    </location>
</feature>
<dbReference type="PANTHER" id="PTHR43876:SF7">
    <property type="entry name" value="UBIQUINONE BIOSYNTHESIS MONOOXYGENASE COQ6, MITOCHONDRIAL"/>
    <property type="match status" value="1"/>
</dbReference>
<keyword evidence="11" id="KW-1185">Reference proteome</keyword>
<dbReference type="Pfam" id="PF01494">
    <property type="entry name" value="FAD_binding_3"/>
    <property type="match status" value="1"/>
</dbReference>
<evidence type="ECO:0000256" key="3">
    <source>
        <dbReference type="ARBA" id="ARBA00005349"/>
    </source>
</evidence>
<evidence type="ECO:0000256" key="4">
    <source>
        <dbReference type="ARBA" id="ARBA00022630"/>
    </source>
</evidence>
<dbReference type="Proteomes" id="UP000191110">
    <property type="component" value="Unassembled WGS sequence"/>
</dbReference>
<dbReference type="EMBL" id="MPRL01000050">
    <property type="protein sequence ID" value="OOZ39489.1"/>
    <property type="molecule type" value="Genomic_DNA"/>
</dbReference>
<evidence type="ECO:0000256" key="5">
    <source>
        <dbReference type="ARBA" id="ARBA00022827"/>
    </source>
</evidence>
<dbReference type="OrthoDB" id="9769565at2"/>